<dbReference type="OrthoDB" id="5989160at2759"/>
<dbReference type="PROSITE" id="PS50092">
    <property type="entry name" value="TSP1"/>
    <property type="match status" value="1"/>
</dbReference>
<proteinExistence type="predicted"/>
<organism evidence="2 3">
    <name type="scientific">Photinus pyralis</name>
    <name type="common">Common eastern firefly</name>
    <name type="synonym">Lampyris pyralis</name>
    <dbReference type="NCBI Taxonomy" id="7054"/>
    <lineage>
        <taxon>Eukaryota</taxon>
        <taxon>Metazoa</taxon>
        <taxon>Ecdysozoa</taxon>
        <taxon>Arthropoda</taxon>
        <taxon>Hexapoda</taxon>
        <taxon>Insecta</taxon>
        <taxon>Pterygota</taxon>
        <taxon>Neoptera</taxon>
        <taxon>Endopterygota</taxon>
        <taxon>Coleoptera</taxon>
        <taxon>Polyphaga</taxon>
        <taxon>Elateriformia</taxon>
        <taxon>Elateroidea</taxon>
        <taxon>Lampyridae</taxon>
        <taxon>Lampyrinae</taxon>
        <taxon>Photinus</taxon>
    </lineage>
</organism>
<dbReference type="EMBL" id="VVIM01000002">
    <property type="protein sequence ID" value="KAB0801834.1"/>
    <property type="molecule type" value="Genomic_DNA"/>
</dbReference>
<dbReference type="Proteomes" id="UP000327044">
    <property type="component" value="Unassembled WGS sequence"/>
</dbReference>
<evidence type="ECO:0000313" key="3">
    <source>
        <dbReference type="Proteomes" id="UP000327044"/>
    </source>
</evidence>
<feature type="signal peptide" evidence="1">
    <location>
        <begin position="1"/>
        <end position="24"/>
    </location>
</feature>
<dbReference type="Gene3D" id="2.20.100.10">
    <property type="entry name" value="Thrombospondin type-1 (TSP1) repeat"/>
    <property type="match status" value="1"/>
</dbReference>
<dbReference type="InterPro" id="IPR036383">
    <property type="entry name" value="TSP1_rpt_sf"/>
</dbReference>
<evidence type="ECO:0000313" key="2">
    <source>
        <dbReference type="EMBL" id="KAB0801834.1"/>
    </source>
</evidence>
<keyword evidence="1" id="KW-0732">Signal</keyword>
<keyword evidence="3" id="KW-1185">Reference proteome</keyword>
<evidence type="ECO:0000256" key="1">
    <source>
        <dbReference type="SAM" id="SignalP"/>
    </source>
</evidence>
<sequence>MTYGQKCVLIILIQLLFLIIKFEAQEDNSGQFTEKDPSSADNELSPLISEYNGYNEIGEGDMDGYDSSDSEYEGFIGGTSRKQRKQNQDNVDLKKGPKVWDHWGKWGACSVSCGIGKITRWRHCVSGGCATGEKEAQIKTCTLPAC</sequence>
<dbReference type="AlphaFoldDB" id="A0A5N4AWX2"/>
<comment type="caution">
    <text evidence="2">The sequence shown here is derived from an EMBL/GenBank/DDBJ whole genome shotgun (WGS) entry which is preliminary data.</text>
</comment>
<name>A0A5N4AWX2_PHOPY</name>
<accession>A0A5N4AWX2</accession>
<dbReference type="InterPro" id="IPR000884">
    <property type="entry name" value="TSP1_rpt"/>
</dbReference>
<gene>
    <name evidence="2" type="ORF">PPYR_04020</name>
</gene>
<evidence type="ECO:0008006" key="4">
    <source>
        <dbReference type="Google" id="ProtNLM"/>
    </source>
</evidence>
<feature type="chain" id="PRO_5024290619" description="ADAMTS cysteine-rich domain-containing protein" evidence="1">
    <location>
        <begin position="25"/>
        <end position="146"/>
    </location>
</feature>
<dbReference type="SUPFAM" id="SSF82895">
    <property type="entry name" value="TSP-1 type 1 repeat"/>
    <property type="match status" value="1"/>
</dbReference>
<dbReference type="SMART" id="SM00209">
    <property type="entry name" value="TSP1"/>
    <property type="match status" value="1"/>
</dbReference>
<dbReference type="InParanoid" id="A0A5N4AWX2"/>
<dbReference type="Pfam" id="PF00090">
    <property type="entry name" value="TSP_1"/>
    <property type="match status" value="1"/>
</dbReference>
<reference evidence="2 3" key="1">
    <citation type="journal article" date="2018" name="Elife">
        <title>Firefly genomes illuminate parallel origins of bioluminescence in beetles.</title>
        <authorList>
            <person name="Fallon T.R."/>
            <person name="Lower S.E."/>
            <person name="Chang C.H."/>
            <person name="Bessho-Uehara M."/>
            <person name="Martin G.J."/>
            <person name="Bewick A.J."/>
            <person name="Behringer M."/>
            <person name="Debat H.J."/>
            <person name="Wong I."/>
            <person name="Day J.C."/>
            <person name="Suvorov A."/>
            <person name="Silva C.J."/>
            <person name="Stanger-Hall K.F."/>
            <person name="Hall D.W."/>
            <person name="Schmitz R.J."/>
            <person name="Nelson D.R."/>
            <person name="Lewis S.M."/>
            <person name="Shigenobu S."/>
            <person name="Bybee S.M."/>
            <person name="Larracuente A.M."/>
            <person name="Oba Y."/>
            <person name="Weng J.K."/>
        </authorList>
    </citation>
    <scope>NUCLEOTIDE SEQUENCE [LARGE SCALE GENOMIC DNA]</scope>
    <source>
        <strain evidence="2">1611_PpyrPB1</strain>
        <tissue evidence="2">Whole body</tissue>
    </source>
</reference>
<protein>
    <recommendedName>
        <fullName evidence="4">ADAMTS cysteine-rich domain-containing protein</fullName>
    </recommendedName>
</protein>